<dbReference type="PANTHER" id="PTHR36847">
    <property type="entry name" value="AMIDOLIGASE ENZYME"/>
    <property type="match status" value="1"/>
</dbReference>
<feature type="region of interest" description="Disordered" evidence="1">
    <location>
        <begin position="316"/>
        <end position="341"/>
    </location>
</feature>
<dbReference type="OrthoDB" id="412402at2759"/>
<sequence length="381" mass="43012">MPPTIYFGVELEFCLGYPANGQTGLLATSPLASSSFASPPFSANFTSTDSEEVRKQVRDRAARAHIGRTFLTEGLPYKPSGTDNDKPNEDPDHWSVKDDDSILEGGPRPDYSCRLRLSDKLVTSSTTITLPMSCGLHVHFSFGKAFDKNVPEANWTFERLKKLMMFFWVFEDHFDTLHSTQRRKDRHRCYMVMRRHTPISSSTLSKGLNKIKNTTSVIELARLVSREEAEREMAVSIYHIAQRLSPGHLIGLTVNGQPKAYTPTVEFRRHKGTLSFAGVSNWIKTLAGVILWLEDKNVNDLPELLMELSRRVYELSKEETEGQDGGDETRDGLGSEDGSQKEVRERKFPIIELLKSIGLDAGITGYYYRELLVGRGSELRE</sequence>
<dbReference type="InterPro" id="IPR022025">
    <property type="entry name" value="Amidoligase_2"/>
</dbReference>
<reference evidence="2 3" key="1">
    <citation type="submission" date="2015-10" db="EMBL/GenBank/DDBJ databases">
        <title>Full genome of DAOMC 229536 Phialocephala scopiformis, a fungal endophyte of spruce producing the potent anti-insectan compound rugulosin.</title>
        <authorList>
            <consortium name="DOE Joint Genome Institute"/>
            <person name="Walker A.K."/>
            <person name="Frasz S.L."/>
            <person name="Seifert K.A."/>
            <person name="Miller J.D."/>
            <person name="Mondo S.J."/>
            <person name="Labutti K."/>
            <person name="Lipzen A."/>
            <person name="Dockter R."/>
            <person name="Kennedy M."/>
            <person name="Grigoriev I.V."/>
            <person name="Spatafora J.W."/>
        </authorList>
    </citation>
    <scope>NUCLEOTIDE SEQUENCE [LARGE SCALE GENOMIC DNA]</scope>
    <source>
        <strain evidence="2 3">CBS 120377</strain>
    </source>
</reference>
<dbReference type="PANTHER" id="PTHR36847:SF1">
    <property type="entry name" value="AMIDOLIGASE ENZYME"/>
    <property type="match status" value="1"/>
</dbReference>
<evidence type="ECO:0000313" key="2">
    <source>
        <dbReference type="EMBL" id="KUJ11370.1"/>
    </source>
</evidence>
<dbReference type="RefSeq" id="XP_018065725.1">
    <property type="nucleotide sequence ID" value="XM_018220476.1"/>
</dbReference>
<dbReference type="EMBL" id="KQ947427">
    <property type="protein sequence ID" value="KUJ11370.1"/>
    <property type="molecule type" value="Genomic_DNA"/>
</dbReference>
<dbReference type="AlphaFoldDB" id="A0A194WTT9"/>
<gene>
    <name evidence="2" type="ORF">LY89DRAFT_739561</name>
</gene>
<feature type="compositionally biased region" description="Basic and acidic residues" evidence="1">
    <location>
        <begin position="83"/>
        <end position="100"/>
    </location>
</feature>
<evidence type="ECO:0000313" key="3">
    <source>
        <dbReference type="Proteomes" id="UP000070700"/>
    </source>
</evidence>
<name>A0A194WTT9_MOLSC</name>
<feature type="region of interest" description="Disordered" evidence="1">
    <location>
        <begin position="73"/>
        <end position="106"/>
    </location>
</feature>
<accession>A0A194WTT9</accession>
<proteinExistence type="predicted"/>
<evidence type="ECO:0000256" key="1">
    <source>
        <dbReference type="SAM" id="MobiDB-lite"/>
    </source>
</evidence>
<feature type="compositionally biased region" description="Basic and acidic residues" evidence="1">
    <location>
        <begin position="327"/>
        <end position="341"/>
    </location>
</feature>
<protein>
    <submittedName>
        <fullName evidence="2">Uncharacterized protein</fullName>
    </submittedName>
</protein>
<organism evidence="2 3">
    <name type="scientific">Mollisia scopiformis</name>
    <name type="common">Conifer needle endophyte fungus</name>
    <name type="synonym">Phialocephala scopiformis</name>
    <dbReference type="NCBI Taxonomy" id="149040"/>
    <lineage>
        <taxon>Eukaryota</taxon>
        <taxon>Fungi</taxon>
        <taxon>Dikarya</taxon>
        <taxon>Ascomycota</taxon>
        <taxon>Pezizomycotina</taxon>
        <taxon>Leotiomycetes</taxon>
        <taxon>Helotiales</taxon>
        <taxon>Mollisiaceae</taxon>
        <taxon>Mollisia</taxon>
    </lineage>
</organism>
<dbReference type="Proteomes" id="UP000070700">
    <property type="component" value="Unassembled WGS sequence"/>
</dbReference>
<dbReference type="Pfam" id="PF12224">
    <property type="entry name" value="Amidoligase_2"/>
    <property type="match status" value="1"/>
</dbReference>
<dbReference type="GeneID" id="28830202"/>
<dbReference type="KEGG" id="psco:LY89DRAFT_739561"/>
<dbReference type="InParanoid" id="A0A194WTT9"/>
<keyword evidence="3" id="KW-1185">Reference proteome</keyword>